<accession>A0A9K3N4A4</accession>
<evidence type="ECO:0000313" key="6">
    <source>
        <dbReference type="EMBL" id="KAF5786816.1"/>
    </source>
</evidence>
<dbReference type="PROSITE" id="PS50405">
    <property type="entry name" value="GST_CTER"/>
    <property type="match status" value="1"/>
</dbReference>
<dbReference type="Proteomes" id="UP000215914">
    <property type="component" value="Unassembled WGS sequence"/>
</dbReference>
<evidence type="ECO:0000256" key="3">
    <source>
        <dbReference type="RuleBase" id="RU369102"/>
    </source>
</evidence>
<dbReference type="PANTHER" id="PTHR11260:SF793">
    <property type="entry name" value="GLUTATHIONE TRANSFERASE"/>
    <property type="match status" value="1"/>
</dbReference>
<dbReference type="Gene3D" id="1.20.1050.10">
    <property type="match status" value="1"/>
</dbReference>
<dbReference type="InterPro" id="IPR010987">
    <property type="entry name" value="Glutathione-S-Trfase_C-like"/>
</dbReference>
<dbReference type="InterPro" id="IPR004045">
    <property type="entry name" value="Glutathione_S-Trfase_N"/>
</dbReference>
<keyword evidence="7" id="KW-1185">Reference proteome</keyword>
<proteinExistence type="inferred from homology"/>
<evidence type="ECO:0000259" key="4">
    <source>
        <dbReference type="PROSITE" id="PS50404"/>
    </source>
</evidence>
<evidence type="ECO:0000256" key="2">
    <source>
        <dbReference type="ARBA" id="ARBA00047960"/>
    </source>
</evidence>
<dbReference type="CDD" id="cd03185">
    <property type="entry name" value="GST_C_Tau"/>
    <property type="match status" value="1"/>
</dbReference>
<organism evidence="6 7">
    <name type="scientific">Helianthus annuus</name>
    <name type="common">Common sunflower</name>
    <dbReference type="NCBI Taxonomy" id="4232"/>
    <lineage>
        <taxon>Eukaryota</taxon>
        <taxon>Viridiplantae</taxon>
        <taxon>Streptophyta</taxon>
        <taxon>Embryophyta</taxon>
        <taxon>Tracheophyta</taxon>
        <taxon>Spermatophyta</taxon>
        <taxon>Magnoliopsida</taxon>
        <taxon>eudicotyledons</taxon>
        <taxon>Gunneridae</taxon>
        <taxon>Pentapetalae</taxon>
        <taxon>asterids</taxon>
        <taxon>campanulids</taxon>
        <taxon>Asterales</taxon>
        <taxon>Asteraceae</taxon>
        <taxon>Asteroideae</taxon>
        <taxon>Heliantheae alliance</taxon>
        <taxon>Heliantheae</taxon>
        <taxon>Helianthus</taxon>
    </lineage>
</organism>
<dbReference type="PROSITE" id="PS50404">
    <property type="entry name" value="GST_NTER"/>
    <property type="match status" value="1"/>
</dbReference>
<dbReference type="InterPro" id="IPR036282">
    <property type="entry name" value="Glutathione-S-Trfase_C_sf"/>
</dbReference>
<keyword evidence="1 3" id="KW-0808">Transferase</keyword>
<dbReference type="SUPFAM" id="SSF47616">
    <property type="entry name" value="GST C-terminal domain-like"/>
    <property type="match status" value="1"/>
</dbReference>
<evidence type="ECO:0000259" key="5">
    <source>
        <dbReference type="PROSITE" id="PS50405"/>
    </source>
</evidence>
<dbReference type="SFLD" id="SFLDS00019">
    <property type="entry name" value="Glutathione_Transferase_(cytos"/>
    <property type="match status" value="1"/>
</dbReference>
<evidence type="ECO:0000256" key="1">
    <source>
        <dbReference type="ARBA" id="ARBA00022679"/>
    </source>
</evidence>
<reference evidence="6" key="2">
    <citation type="submission" date="2020-06" db="EMBL/GenBank/DDBJ databases">
        <title>Helianthus annuus Genome sequencing and assembly Release 2.</title>
        <authorList>
            <person name="Gouzy J."/>
            <person name="Langlade N."/>
            <person name="Munos S."/>
        </authorList>
    </citation>
    <scope>NUCLEOTIDE SEQUENCE</scope>
    <source>
        <tissue evidence="6">Leaves</tissue>
    </source>
</reference>
<comment type="subcellular location">
    <subcellularLocation>
        <location evidence="3">Cytoplasm</location>
        <location evidence="3">Cytosol</location>
    </subcellularLocation>
</comment>
<dbReference type="GO" id="GO:0005737">
    <property type="term" value="C:cytoplasm"/>
    <property type="evidence" value="ECO:0000318"/>
    <property type="project" value="GO_Central"/>
</dbReference>
<sequence>MSSTEESELVLLGAWASMFSSRVEIALAEKGINYKYIEEEHVLDNKSPLLLKHNPVYKKIPVLIHKGKPICESLIIVQYIDDTWKEGYPLLPSDPYLKSQAAFWADYVDKHIYQGAKLIWDSKGEGMQKGVEEFVGYLKVLERELGEKPYFNGESFGFTSTKPIFWWCKFHVFGAIL</sequence>
<dbReference type="FunFam" id="3.40.30.10:FF:000014">
    <property type="entry name" value="Tau class glutathione S-transferase"/>
    <property type="match status" value="1"/>
</dbReference>
<gene>
    <name evidence="6" type="ORF">HanXRQr2_Chr10g0445431</name>
</gene>
<reference evidence="6" key="1">
    <citation type="journal article" date="2017" name="Nature">
        <title>The sunflower genome provides insights into oil metabolism, flowering and Asterid evolution.</title>
        <authorList>
            <person name="Badouin H."/>
            <person name="Gouzy J."/>
            <person name="Grassa C.J."/>
            <person name="Murat F."/>
            <person name="Staton S.E."/>
            <person name="Cottret L."/>
            <person name="Lelandais-Briere C."/>
            <person name="Owens G.L."/>
            <person name="Carrere S."/>
            <person name="Mayjonade B."/>
            <person name="Legrand L."/>
            <person name="Gill N."/>
            <person name="Kane N.C."/>
            <person name="Bowers J.E."/>
            <person name="Hubner S."/>
            <person name="Bellec A."/>
            <person name="Berard A."/>
            <person name="Berges H."/>
            <person name="Blanchet N."/>
            <person name="Boniface M.C."/>
            <person name="Brunel D."/>
            <person name="Catrice O."/>
            <person name="Chaidir N."/>
            <person name="Claudel C."/>
            <person name="Donnadieu C."/>
            <person name="Faraut T."/>
            <person name="Fievet G."/>
            <person name="Helmstetter N."/>
            <person name="King M."/>
            <person name="Knapp S.J."/>
            <person name="Lai Z."/>
            <person name="Le Paslier M.C."/>
            <person name="Lippi Y."/>
            <person name="Lorenzon L."/>
            <person name="Mandel J.R."/>
            <person name="Marage G."/>
            <person name="Marchand G."/>
            <person name="Marquand E."/>
            <person name="Bret-Mestries E."/>
            <person name="Morien E."/>
            <person name="Nambeesan S."/>
            <person name="Nguyen T."/>
            <person name="Pegot-Espagnet P."/>
            <person name="Pouilly N."/>
            <person name="Raftis F."/>
            <person name="Sallet E."/>
            <person name="Schiex T."/>
            <person name="Thomas J."/>
            <person name="Vandecasteele C."/>
            <person name="Vares D."/>
            <person name="Vear F."/>
            <person name="Vautrin S."/>
            <person name="Crespi M."/>
            <person name="Mangin B."/>
            <person name="Burke J.M."/>
            <person name="Salse J."/>
            <person name="Munos S."/>
            <person name="Vincourt P."/>
            <person name="Rieseberg L.H."/>
            <person name="Langlade N.B."/>
        </authorList>
    </citation>
    <scope>NUCLEOTIDE SEQUENCE</scope>
    <source>
        <tissue evidence="6">Leaves</tissue>
    </source>
</reference>
<feature type="domain" description="GST N-terminal" evidence="4">
    <location>
        <begin position="7"/>
        <end position="88"/>
    </location>
</feature>
<dbReference type="InterPro" id="IPR045073">
    <property type="entry name" value="Omega/Tau-like"/>
</dbReference>
<dbReference type="InterPro" id="IPR036249">
    <property type="entry name" value="Thioredoxin-like_sf"/>
</dbReference>
<dbReference type="GO" id="GO:0006749">
    <property type="term" value="P:glutathione metabolic process"/>
    <property type="evidence" value="ECO:0000318"/>
    <property type="project" value="GO_Central"/>
</dbReference>
<protein>
    <recommendedName>
        <fullName evidence="3">Glutathione S-transferase</fullName>
        <ecNumber evidence="3">2.5.1.18</ecNumber>
    </recommendedName>
</protein>
<dbReference type="Pfam" id="PF02798">
    <property type="entry name" value="GST_N"/>
    <property type="match status" value="1"/>
</dbReference>
<comment type="function">
    <text evidence="3">Is involved in the conjugation of reduced glutathione to a wide number of exogenous and endogenous hydrophobic electrophiles.</text>
</comment>
<dbReference type="Gene3D" id="3.40.30.10">
    <property type="entry name" value="Glutaredoxin"/>
    <property type="match status" value="1"/>
</dbReference>
<dbReference type="AlphaFoldDB" id="A0A9K3N4A4"/>
<dbReference type="SFLD" id="SFLDG01152">
    <property type="entry name" value="Main.3:_Omega-_and_Tau-like"/>
    <property type="match status" value="1"/>
</dbReference>
<feature type="domain" description="GST C-terminal" evidence="5">
    <location>
        <begin position="94"/>
        <end position="177"/>
    </location>
</feature>
<dbReference type="SUPFAM" id="SSF52833">
    <property type="entry name" value="Thioredoxin-like"/>
    <property type="match status" value="1"/>
</dbReference>
<dbReference type="GO" id="GO:0004364">
    <property type="term" value="F:glutathione transferase activity"/>
    <property type="evidence" value="ECO:0000318"/>
    <property type="project" value="GO_Central"/>
</dbReference>
<dbReference type="PANTHER" id="PTHR11260">
    <property type="entry name" value="GLUTATHIONE S-TRANSFERASE, GST, SUPERFAMILY, GST DOMAIN CONTAINING"/>
    <property type="match status" value="1"/>
</dbReference>
<comment type="catalytic activity">
    <reaction evidence="2 3">
        <text>RX + glutathione = an S-substituted glutathione + a halide anion + H(+)</text>
        <dbReference type="Rhea" id="RHEA:16437"/>
        <dbReference type="ChEBI" id="CHEBI:15378"/>
        <dbReference type="ChEBI" id="CHEBI:16042"/>
        <dbReference type="ChEBI" id="CHEBI:17792"/>
        <dbReference type="ChEBI" id="CHEBI:57925"/>
        <dbReference type="ChEBI" id="CHEBI:90779"/>
        <dbReference type="EC" id="2.5.1.18"/>
    </reaction>
</comment>
<name>A0A9K3N4A4_HELAN</name>
<dbReference type="InterPro" id="IPR045074">
    <property type="entry name" value="GST_C_Tau"/>
</dbReference>
<dbReference type="GO" id="GO:0005829">
    <property type="term" value="C:cytosol"/>
    <property type="evidence" value="ECO:0007669"/>
    <property type="project" value="UniProtKB-SubCell"/>
</dbReference>
<dbReference type="EMBL" id="MNCJ02000325">
    <property type="protein sequence ID" value="KAF5786816.1"/>
    <property type="molecule type" value="Genomic_DNA"/>
</dbReference>
<dbReference type="EC" id="2.5.1.18" evidence="3"/>
<dbReference type="Gramene" id="mRNA:HanXRQr2_Chr10g0445431">
    <property type="protein sequence ID" value="mRNA:HanXRQr2_Chr10g0445431"/>
    <property type="gene ID" value="HanXRQr2_Chr10g0445431"/>
</dbReference>
<evidence type="ECO:0000313" key="7">
    <source>
        <dbReference type="Proteomes" id="UP000215914"/>
    </source>
</evidence>
<dbReference type="CDD" id="cd03058">
    <property type="entry name" value="GST_N_Tau"/>
    <property type="match status" value="1"/>
</dbReference>
<keyword evidence="3" id="KW-0963">Cytoplasm</keyword>
<comment type="similarity">
    <text evidence="3">Belongs to the GST superfamily.</text>
</comment>
<dbReference type="InterPro" id="IPR040079">
    <property type="entry name" value="Glutathione_S-Trfase"/>
</dbReference>
<dbReference type="SFLD" id="SFLDG00358">
    <property type="entry name" value="Main_(cytGST)"/>
    <property type="match status" value="1"/>
</dbReference>
<comment type="caution">
    <text evidence="6">The sequence shown here is derived from an EMBL/GenBank/DDBJ whole genome shotgun (WGS) entry which is preliminary data.</text>
</comment>